<dbReference type="RefSeq" id="WP_027227120.1">
    <property type="nucleotide sequence ID" value="NZ_CP017601.1"/>
</dbReference>
<dbReference type="OrthoDB" id="5653310at2"/>
<proteinExistence type="predicted"/>
<evidence type="ECO:0000313" key="2">
    <source>
        <dbReference type="Proteomes" id="UP000239239"/>
    </source>
</evidence>
<gene>
    <name evidence="1" type="ORF">C3928_08210</name>
</gene>
<organism evidence="1 2">
    <name type="scientific">Legionella pneumophila</name>
    <dbReference type="NCBI Taxonomy" id="446"/>
    <lineage>
        <taxon>Bacteria</taxon>
        <taxon>Pseudomonadati</taxon>
        <taxon>Pseudomonadota</taxon>
        <taxon>Gammaproteobacteria</taxon>
        <taxon>Legionellales</taxon>
        <taxon>Legionellaceae</taxon>
        <taxon>Legionella</taxon>
    </lineage>
</organism>
<reference evidence="1 2" key="1">
    <citation type="submission" date="2018-02" db="EMBL/GenBank/DDBJ databases">
        <title>Draft genome sequences of four Legionella pneumophila clinical strains isolated in Ontario.</title>
        <authorList>
            <person name="Fortuna A."/>
            <person name="Ramnarine R."/>
            <person name="Li A."/>
            <person name="Frantz C."/>
            <person name="Mallo G."/>
        </authorList>
    </citation>
    <scope>NUCLEOTIDE SEQUENCE [LARGE SCALE GENOMIC DNA]</scope>
    <source>
        <strain evidence="1 2">LG61</strain>
    </source>
</reference>
<evidence type="ECO:0000313" key="1">
    <source>
        <dbReference type="EMBL" id="PPK30738.1"/>
    </source>
</evidence>
<sequence>MQNEKEVKELIQSDKKKRVTWNDNQTKGQIDEKFLRIGTGSTPYKNKLDEEIAQLIKEGYSEIEATSIVGKPLTPSGTLMLNNPIFYKSKESIDTEKANRYSFFSIKNIGLGVVALAAAAATVGLVVSKNS</sequence>
<dbReference type="Proteomes" id="UP000239239">
    <property type="component" value="Unassembled WGS sequence"/>
</dbReference>
<accession>A0A2S6EZX4</accession>
<dbReference type="EMBL" id="PQWY01000011">
    <property type="protein sequence ID" value="PPK30738.1"/>
    <property type="molecule type" value="Genomic_DNA"/>
</dbReference>
<dbReference type="AlphaFoldDB" id="A0A2S6EZX4"/>
<comment type="caution">
    <text evidence="1">The sequence shown here is derived from an EMBL/GenBank/DDBJ whole genome shotgun (WGS) entry which is preliminary data.</text>
</comment>
<protein>
    <submittedName>
        <fullName evidence="1">Uncharacterized protein</fullName>
    </submittedName>
</protein>
<name>A0A2S6EZX4_LEGPN</name>